<dbReference type="Proteomes" id="UP000284868">
    <property type="component" value="Unassembled WGS sequence"/>
</dbReference>
<evidence type="ECO:0000313" key="2">
    <source>
        <dbReference type="Proteomes" id="UP000284868"/>
    </source>
</evidence>
<evidence type="ECO:0000313" key="1">
    <source>
        <dbReference type="EMBL" id="RHM03324.1"/>
    </source>
</evidence>
<gene>
    <name evidence="1" type="ORF">DWZ83_11055</name>
</gene>
<sequence>MDKKLEKLFNDYHVVSCKMLLENGYTKYQIMNLVKKGFLYRVRKGLYRLHNEIDDEFHIYQKNNSYIVYSNETALYLHNLTDRFPNPLSVTTKSGYHVRNKKLKVYYVKEEFLDNNVVILNSPQGNPIYVYDIERTICDIVKNKNRMDPQVYIQGLQNYFLRGKPNLRKLSKISKLLNIQQKMMSIIELYVKP</sequence>
<comment type="caution">
    <text evidence="1">The sequence shown here is derived from an EMBL/GenBank/DDBJ whole genome shotgun (WGS) entry which is preliminary data.</text>
</comment>
<dbReference type="OrthoDB" id="9801429at2"/>
<evidence type="ECO:0008006" key="3">
    <source>
        <dbReference type="Google" id="ProtNLM"/>
    </source>
</evidence>
<dbReference type="RefSeq" id="WP_004798831.1">
    <property type="nucleotide sequence ID" value="NZ_CABKNA010000005.1"/>
</dbReference>
<accession>A0A415NS96</accession>
<dbReference type="GeneID" id="92793134"/>
<reference evidence="1 2" key="1">
    <citation type="submission" date="2018-08" db="EMBL/GenBank/DDBJ databases">
        <title>A genome reference for cultivated species of the human gut microbiota.</title>
        <authorList>
            <person name="Zou Y."/>
            <person name="Xue W."/>
            <person name="Luo G."/>
        </authorList>
    </citation>
    <scope>NUCLEOTIDE SEQUENCE [LARGE SCALE GENOMIC DNA]</scope>
    <source>
        <strain evidence="1 2">AF35-6BH</strain>
    </source>
</reference>
<keyword evidence="2" id="KW-1185">Reference proteome</keyword>
<dbReference type="EMBL" id="QRPK01000162">
    <property type="protein sequence ID" value="RHM03324.1"/>
    <property type="molecule type" value="Genomic_DNA"/>
</dbReference>
<organism evidence="1 2">
    <name type="scientific">Amedibacillus dolichus</name>
    <dbReference type="NCBI Taxonomy" id="31971"/>
    <lineage>
        <taxon>Bacteria</taxon>
        <taxon>Bacillati</taxon>
        <taxon>Bacillota</taxon>
        <taxon>Erysipelotrichia</taxon>
        <taxon>Erysipelotrichales</taxon>
        <taxon>Erysipelotrichaceae</taxon>
        <taxon>Amedibacillus</taxon>
    </lineage>
</organism>
<protein>
    <recommendedName>
        <fullName evidence="3">Abortive phage infection protein</fullName>
    </recommendedName>
</protein>
<dbReference type="AlphaFoldDB" id="A0A415NS96"/>
<name>A0A415NS96_9FIRM</name>
<proteinExistence type="predicted"/>